<dbReference type="KEGG" id="saqt:GJV85_06005"/>
<keyword evidence="10" id="KW-1185">Reference proteome</keyword>
<keyword evidence="6 7" id="KW-0472">Membrane</keyword>
<dbReference type="RefSeq" id="WP_207562960.1">
    <property type="nucleotide sequence ID" value="NZ_CP046072.1"/>
</dbReference>
<dbReference type="Gene3D" id="1.20.144.10">
    <property type="entry name" value="Phosphatidic acid phosphatase type 2/haloperoxidase"/>
    <property type="match status" value="1"/>
</dbReference>
<sequence>MIFSKKQLLIFTLIMSLLIVLSYFTLDRAVSLYFIENADTYKVFGKTVSTLGESHWYIGSAILGALYFGYVKKNSLYTQRFLFLLYANIFSGLVSLVSKMFFGRLRPWKLENGGDGFGFLISQNPDYTLMQNIKYQIDMLIENSTHYSSFPSGHTTTSITVFTVLMLLFPRYVYIWLPITLLGIVSRLLANDHFVSDLLAGTIVGLLSTLYIYSKMKSKVEK</sequence>
<feature type="transmembrane region" description="Helical" evidence="7">
    <location>
        <begin position="83"/>
        <end position="102"/>
    </location>
</feature>
<evidence type="ECO:0000256" key="4">
    <source>
        <dbReference type="ARBA" id="ARBA00022801"/>
    </source>
</evidence>
<dbReference type="PANTHER" id="PTHR14969">
    <property type="entry name" value="SPHINGOSINE-1-PHOSPHATE PHOSPHOHYDROLASE"/>
    <property type="match status" value="1"/>
</dbReference>
<evidence type="ECO:0000256" key="1">
    <source>
        <dbReference type="ARBA" id="ARBA00004651"/>
    </source>
</evidence>
<feature type="domain" description="Phosphatidic acid phosphatase type 2/haloperoxidase" evidence="8">
    <location>
        <begin position="81"/>
        <end position="213"/>
    </location>
</feature>
<accession>A0A975GCM8</accession>
<evidence type="ECO:0000256" key="5">
    <source>
        <dbReference type="ARBA" id="ARBA00022989"/>
    </source>
</evidence>
<dbReference type="GO" id="GO:0005886">
    <property type="term" value="C:plasma membrane"/>
    <property type="evidence" value="ECO:0007669"/>
    <property type="project" value="UniProtKB-SubCell"/>
</dbReference>
<proteinExistence type="predicted"/>
<evidence type="ECO:0000313" key="9">
    <source>
        <dbReference type="EMBL" id="QSZ41677.1"/>
    </source>
</evidence>
<reference evidence="9" key="2">
    <citation type="submission" date="2021-04" db="EMBL/GenBank/DDBJ databases">
        <title>Isolation and characterization of a novel species of the genus Sulfurimonas.</title>
        <authorList>
            <person name="Fukui M."/>
        </authorList>
    </citation>
    <scope>NUCLEOTIDE SEQUENCE</scope>
    <source>
        <strain evidence="9">H1576</strain>
    </source>
</reference>
<evidence type="ECO:0000256" key="7">
    <source>
        <dbReference type="SAM" id="Phobius"/>
    </source>
</evidence>
<keyword evidence="5 7" id="KW-1133">Transmembrane helix</keyword>
<dbReference type="GO" id="GO:0016787">
    <property type="term" value="F:hydrolase activity"/>
    <property type="evidence" value="ECO:0007669"/>
    <property type="project" value="UniProtKB-KW"/>
</dbReference>
<comment type="subcellular location">
    <subcellularLocation>
        <location evidence="1">Cell membrane</location>
        <topology evidence="1">Multi-pass membrane protein</topology>
    </subcellularLocation>
</comment>
<evidence type="ECO:0000256" key="2">
    <source>
        <dbReference type="ARBA" id="ARBA00022475"/>
    </source>
</evidence>
<keyword evidence="3 7" id="KW-0812">Transmembrane</keyword>
<dbReference type="EMBL" id="CP046072">
    <property type="protein sequence ID" value="QSZ41677.1"/>
    <property type="molecule type" value="Genomic_DNA"/>
</dbReference>
<dbReference type="InterPro" id="IPR036938">
    <property type="entry name" value="PAP2/HPO_sf"/>
</dbReference>
<evidence type="ECO:0000259" key="8">
    <source>
        <dbReference type="SMART" id="SM00014"/>
    </source>
</evidence>
<dbReference type="Proteomes" id="UP000671852">
    <property type="component" value="Chromosome"/>
</dbReference>
<feature type="transmembrane region" description="Helical" evidence="7">
    <location>
        <begin position="7"/>
        <end position="26"/>
    </location>
</feature>
<reference evidence="9" key="1">
    <citation type="submission" date="2019-11" db="EMBL/GenBank/DDBJ databases">
        <authorList>
            <person name="Kojima H."/>
        </authorList>
    </citation>
    <scope>NUCLEOTIDE SEQUENCE</scope>
    <source>
        <strain evidence="9">H1576</strain>
    </source>
</reference>
<protein>
    <submittedName>
        <fullName evidence="9">Phosphatase PAP2 family protein</fullName>
    </submittedName>
</protein>
<gene>
    <name evidence="9" type="ORF">GJV85_06005</name>
</gene>
<dbReference type="Pfam" id="PF01569">
    <property type="entry name" value="PAP2"/>
    <property type="match status" value="1"/>
</dbReference>
<name>A0A975GCM8_9BACT</name>
<keyword evidence="2" id="KW-1003">Cell membrane</keyword>
<feature type="transmembrane region" description="Helical" evidence="7">
    <location>
        <begin position="194"/>
        <end position="213"/>
    </location>
</feature>
<evidence type="ECO:0000313" key="10">
    <source>
        <dbReference type="Proteomes" id="UP000671852"/>
    </source>
</evidence>
<evidence type="ECO:0000256" key="6">
    <source>
        <dbReference type="ARBA" id="ARBA00023136"/>
    </source>
</evidence>
<dbReference type="PANTHER" id="PTHR14969:SF62">
    <property type="entry name" value="DECAPRENYLPHOSPHORYL-5-PHOSPHORIBOSE PHOSPHATASE RV3807C-RELATED"/>
    <property type="match status" value="1"/>
</dbReference>
<feature type="transmembrane region" description="Helical" evidence="7">
    <location>
        <begin position="159"/>
        <end position="182"/>
    </location>
</feature>
<dbReference type="AlphaFoldDB" id="A0A975GCM8"/>
<evidence type="ECO:0000256" key="3">
    <source>
        <dbReference type="ARBA" id="ARBA00022692"/>
    </source>
</evidence>
<dbReference type="SUPFAM" id="SSF48317">
    <property type="entry name" value="Acid phosphatase/Vanadium-dependent haloperoxidase"/>
    <property type="match status" value="1"/>
</dbReference>
<dbReference type="InterPro" id="IPR000326">
    <property type="entry name" value="PAP2/HPO"/>
</dbReference>
<dbReference type="SMART" id="SM00014">
    <property type="entry name" value="acidPPc"/>
    <property type="match status" value="1"/>
</dbReference>
<keyword evidence="4" id="KW-0378">Hydrolase</keyword>
<organism evidence="9 10">
    <name type="scientific">Sulfurimonas aquatica</name>
    <dbReference type="NCBI Taxonomy" id="2672570"/>
    <lineage>
        <taxon>Bacteria</taxon>
        <taxon>Pseudomonadati</taxon>
        <taxon>Campylobacterota</taxon>
        <taxon>Epsilonproteobacteria</taxon>
        <taxon>Campylobacterales</taxon>
        <taxon>Sulfurimonadaceae</taxon>
        <taxon>Sulfurimonas</taxon>
    </lineage>
</organism>